<dbReference type="UniPathway" id="UPA00588">
    <property type="reaction ID" value="UER00649"/>
</dbReference>
<keyword evidence="9" id="KW-1185">Reference proteome</keyword>
<dbReference type="GO" id="GO:0005737">
    <property type="term" value="C:cytoplasm"/>
    <property type="evidence" value="ECO:0007669"/>
    <property type="project" value="UniProtKB-SubCell"/>
</dbReference>
<dbReference type="CDD" id="cd01428">
    <property type="entry name" value="ADK"/>
    <property type="match status" value="1"/>
</dbReference>
<name>A0A261F9E0_9BIFI</name>
<evidence type="ECO:0000256" key="4">
    <source>
        <dbReference type="ARBA" id="ARBA00022777"/>
    </source>
</evidence>
<feature type="binding site" evidence="5">
    <location>
        <begin position="85"/>
        <end position="88"/>
    </location>
    <ligand>
        <name>AMP</name>
        <dbReference type="ChEBI" id="CHEBI:456215"/>
    </ligand>
</feature>
<evidence type="ECO:0000256" key="6">
    <source>
        <dbReference type="RuleBase" id="RU003330"/>
    </source>
</evidence>
<feature type="binding site" evidence="5">
    <location>
        <position position="144"/>
    </location>
    <ligand>
        <name>AMP</name>
        <dbReference type="ChEBI" id="CHEBI:456215"/>
    </ligand>
</feature>
<dbReference type="EC" id="2.7.4.3" evidence="5 7"/>
<evidence type="ECO:0000256" key="1">
    <source>
        <dbReference type="ARBA" id="ARBA00022679"/>
    </source>
</evidence>
<keyword evidence="4 5" id="KW-0418">Kinase</keyword>
<feature type="binding site" evidence="5">
    <location>
        <position position="127"/>
    </location>
    <ligand>
        <name>ATP</name>
        <dbReference type="ChEBI" id="CHEBI:30616"/>
    </ligand>
</feature>
<comment type="domain">
    <text evidence="5">Consists of three domains, a large central CORE domain and two small peripheral domains, NMPbind and LID, which undergo movements during catalysis. The LID domain closes over the site of phosphoryl transfer upon ATP binding. Assembling and dissambling the active center during each catalytic cycle provides an effective means to prevent ATP hydrolysis.</text>
</comment>
<comment type="subcellular location">
    <subcellularLocation>
        <location evidence="5 7">Cytoplasm</location>
    </subcellularLocation>
</comment>
<feature type="binding site" evidence="5">
    <location>
        <position position="31"/>
    </location>
    <ligand>
        <name>AMP</name>
        <dbReference type="ChEBI" id="CHEBI:456215"/>
    </ligand>
</feature>
<sequence>MRLLIMGPQGVGKGTQAARLSEHYGIPHISTGDIFRYNLKNNTPLGQEAGQYINRGQLVPDEVTDRIVEDRLKMDDAQGGWILDGYPRNAEQVEALDRMLEQFGQKLDAAIALDADHEVLMERMKKRAALEGREDDTPETIAKRLDVYAKQTEPLLATYEQRGLLVRVNGVGEIASITEAIVAALDSRA</sequence>
<feature type="binding site" evidence="5">
    <location>
        <position position="92"/>
    </location>
    <ligand>
        <name>AMP</name>
        <dbReference type="ChEBI" id="CHEBI:456215"/>
    </ligand>
</feature>
<dbReference type="GO" id="GO:0004017">
    <property type="term" value="F:AMP kinase activity"/>
    <property type="evidence" value="ECO:0007669"/>
    <property type="project" value="UniProtKB-UniRule"/>
</dbReference>
<evidence type="ECO:0000313" key="9">
    <source>
        <dbReference type="Proteomes" id="UP000228976"/>
    </source>
</evidence>
<dbReference type="GO" id="GO:0044209">
    <property type="term" value="P:AMP salvage"/>
    <property type="evidence" value="ECO:0007669"/>
    <property type="project" value="UniProtKB-UniRule"/>
</dbReference>
<dbReference type="NCBIfam" id="NF001381">
    <property type="entry name" value="PRK00279.1-3"/>
    <property type="match status" value="1"/>
</dbReference>
<evidence type="ECO:0000256" key="5">
    <source>
        <dbReference type="HAMAP-Rule" id="MF_00235"/>
    </source>
</evidence>
<dbReference type="NCBIfam" id="NF011100">
    <property type="entry name" value="PRK14527.1"/>
    <property type="match status" value="1"/>
</dbReference>
<dbReference type="Proteomes" id="UP000228976">
    <property type="component" value="Unassembled WGS sequence"/>
</dbReference>
<dbReference type="OrthoDB" id="9805030at2"/>
<dbReference type="Pfam" id="PF00406">
    <property type="entry name" value="ADK"/>
    <property type="match status" value="1"/>
</dbReference>
<comment type="caution">
    <text evidence="8">The sequence shown here is derived from an EMBL/GenBank/DDBJ whole genome shotgun (WGS) entry which is preliminary data.</text>
</comment>
<dbReference type="PANTHER" id="PTHR23359">
    <property type="entry name" value="NUCLEOTIDE KINASE"/>
    <property type="match status" value="1"/>
</dbReference>
<feature type="binding site" evidence="5">
    <location>
        <begin position="10"/>
        <end position="15"/>
    </location>
    <ligand>
        <name>ATP</name>
        <dbReference type="ChEBI" id="CHEBI:30616"/>
    </ligand>
</feature>
<organism evidence="8 9">
    <name type="scientific">Aeriscardovia aeriphila</name>
    <dbReference type="NCBI Taxonomy" id="218139"/>
    <lineage>
        <taxon>Bacteria</taxon>
        <taxon>Bacillati</taxon>
        <taxon>Actinomycetota</taxon>
        <taxon>Actinomycetes</taxon>
        <taxon>Bifidobacteriales</taxon>
        <taxon>Bifidobacteriaceae</taxon>
        <taxon>Aeriscardovia</taxon>
    </lineage>
</organism>
<evidence type="ECO:0000256" key="7">
    <source>
        <dbReference type="RuleBase" id="RU003331"/>
    </source>
</evidence>
<keyword evidence="5 7" id="KW-0067">ATP-binding</keyword>
<dbReference type="GO" id="GO:0005524">
    <property type="term" value="F:ATP binding"/>
    <property type="evidence" value="ECO:0007669"/>
    <property type="project" value="UniProtKB-UniRule"/>
</dbReference>
<keyword evidence="3 5" id="KW-0547">Nucleotide-binding</keyword>
<comment type="function">
    <text evidence="5">Catalyzes the reversible transfer of the terminal phosphate group between ATP and AMP. Plays an important role in cellular energy homeostasis and in adenine nucleotide metabolism.</text>
</comment>
<dbReference type="InterPro" id="IPR027417">
    <property type="entry name" value="P-loop_NTPase"/>
</dbReference>
<comment type="subunit">
    <text evidence="5 7">Monomer.</text>
</comment>
<protein>
    <recommendedName>
        <fullName evidence="5 7">Adenylate kinase</fullName>
        <shortName evidence="5">AK</shortName>
        <ecNumber evidence="5 7">2.7.4.3</ecNumber>
    </recommendedName>
    <alternativeName>
        <fullName evidence="5">ATP-AMP transphosphorylase</fullName>
    </alternativeName>
    <alternativeName>
        <fullName evidence="5">ATP:AMP phosphotransferase</fullName>
    </alternativeName>
    <alternativeName>
        <fullName evidence="5">Adenylate monophosphate kinase</fullName>
    </alternativeName>
</protein>
<dbReference type="AlphaFoldDB" id="A0A261F9E0"/>
<dbReference type="RefSeq" id="WP_094689385.1">
    <property type="nucleotide sequence ID" value="NZ_JACBYZ010000001.1"/>
</dbReference>
<accession>A0A261F9E0</accession>
<feature type="region of interest" description="NMP" evidence="5">
    <location>
        <begin position="30"/>
        <end position="59"/>
    </location>
</feature>
<feature type="binding site" evidence="5">
    <location>
        <begin position="57"/>
        <end position="59"/>
    </location>
    <ligand>
        <name>AMP</name>
        <dbReference type="ChEBI" id="CHEBI:456215"/>
    </ligand>
</feature>
<feature type="binding site" evidence="5">
    <location>
        <position position="36"/>
    </location>
    <ligand>
        <name>AMP</name>
        <dbReference type="ChEBI" id="CHEBI:456215"/>
    </ligand>
</feature>
<evidence type="ECO:0000313" key="8">
    <source>
        <dbReference type="EMBL" id="OZG55767.1"/>
    </source>
</evidence>
<feature type="binding site" evidence="5">
    <location>
        <position position="172"/>
    </location>
    <ligand>
        <name>ATP</name>
        <dbReference type="ChEBI" id="CHEBI:30616"/>
    </ligand>
</feature>
<dbReference type="InterPro" id="IPR033690">
    <property type="entry name" value="Adenylat_kinase_CS"/>
</dbReference>
<reference evidence="8 9" key="1">
    <citation type="journal article" date="2017" name="BMC Genomics">
        <title>Comparative genomic and phylogenomic analyses of the Bifidobacteriaceae family.</title>
        <authorList>
            <person name="Lugli G.A."/>
            <person name="Milani C."/>
            <person name="Turroni F."/>
            <person name="Duranti S."/>
            <person name="Mancabelli L."/>
            <person name="Mangifesta M."/>
            <person name="Ferrario C."/>
            <person name="Modesto M."/>
            <person name="Mattarelli P."/>
            <person name="Jiri K."/>
            <person name="van Sinderen D."/>
            <person name="Ventura M."/>
        </authorList>
    </citation>
    <scope>NUCLEOTIDE SEQUENCE [LARGE SCALE GENOMIC DNA]</scope>
    <source>
        <strain evidence="8 9">LMG 21773</strain>
    </source>
</reference>
<gene>
    <name evidence="5" type="primary">adk</name>
    <name evidence="8" type="ORF">AEAE_0255</name>
</gene>
<comment type="catalytic activity">
    <reaction evidence="5 7">
        <text>AMP + ATP = 2 ADP</text>
        <dbReference type="Rhea" id="RHEA:12973"/>
        <dbReference type="ChEBI" id="CHEBI:30616"/>
        <dbReference type="ChEBI" id="CHEBI:456215"/>
        <dbReference type="ChEBI" id="CHEBI:456216"/>
        <dbReference type="EC" id="2.7.4.3"/>
    </reaction>
</comment>
<comment type="similarity">
    <text evidence="5 6">Belongs to the adenylate kinase family.</text>
</comment>
<keyword evidence="5" id="KW-0963">Cytoplasm</keyword>
<dbReference type="InterPro" id="IPR000850">
    <property type="entry name" value="Adenylat/UMP-CMP_kin"/>
</dbReference>
<dbReference type="NCBIfam" id="NF011104">
    <property type="entry name" value="PRK14531.1"/>
    <property type="match status" value="1"/>
</dbReference>
<dbReference type="EMBL" id="MWWU01000002">
    <property type="protein sequence ID" value="OZG55767.1"/>
    <property type="molecule type" value="Genomic_DNA"/>
</dbReference>
<dbReference type="PROSITE" id="PS00113">
    <property type="entry name" value="ADENYLATE_KINASE"/>
    <property type="match status" value="1"/>
</dbReference>
<keyword evidence="2 5" id="KW-0545">Nucleotide biosynthesis</keyword>
<comment type="pathway">
    <text evidence="5">Purine metabolism; AMP biosynthesis via salvage pathway; AMP from ADP: step 1/1.</text>
</comment>
<dbReference type="NCBIfam" id="NF011105">
    <property type="entry name" value="PRK14532.1"/>
    <property type="match status" value="1"/>
</dbReference>
<dbReference type="HAMAP" id="MF_00235">
    <property type="entry name" value="Adenylate_kinase_Adk"/>
    <property type="match status" value="1"/>
</dbReference>
<dbReference type="PRINTS" id="PR00094">
    <property type="entry name" value="ADENYLTKNASE"/>
</dbReference>
<evidence type="ECO:0000256" key="3">
    <source>
        <dbReference type="ARBA" id="ARBA00022741"/>
    </source>
</evidence>
<dbReference type="Gene3D" id="3.40.50.300">
    <property type="entry name" value="P-loop containing nucleotide triphosphate hydrolases"/>
    <property type="match status" value="1"/>
</dbReference>
<keyword evidence="1 5" id="KW-0808">Transferase</keyword>
<feature type="binding site" evidence="5">
    <location>
        <position position="133"/>
    </location>
    <ligand>
        <name>AMP</name>
        <dbReference type="ChEBI" id="CHEBI:456215"/>
    </ligand>
</feature>
<dbReference type="SUPFAM" id="SSF52540">
    <property type="entry name" value="P-loop containing nucleoside triphosphate hydrolases"/>
    <property type="match status" value="1"/>
</dbReference>
<proteinExistence type="inferred from homology"/>
<comment type="caution">
    <text evidence="5">Lacks conserved residue(s) required for the propagation of feature annotation.</text>
</comment>
<evidence type="ECO:0000256" key="2">
    <source>
        <dbReference type="ARBA" id="ARBA00022727"/>
    </source>
</evidence>